<evidence type="ECO:0000259" key="2">
    <source>
        <dbReference type="Pfam" id="PF14760"/>
    </source>
</evidence>
<dbReference type="InterPro" id="IPR023459">
    <property type="entry name" value="Tscrpt_elong_fac_GreA/B_fam"/>
</dbReference>
<gene>
    <name evidence="3" type="ORF">SE37_01565</name>
</gene>
<sequence length="142" mass="16157">MKKKAEERSIYITEFDLTRLEELLDKIDTESSRDSRHLQELEDELLRAEVVDPRQIPADVVTMNSRIALKDLATGEEMVYELVFPSDARLEENRISILAPVGTALLGYRAGDTISWKVPGGTRKIKITKILYQPEAAGDFHR</sequence>
<dbReference type="GO" id="GO:0070063">
    <property type="term" value="F:RNA polymerase binding"/>
    <property type="evidence" value="ECO:0007669"/>
    <property type="project" value="InterPro"/>
</dbReference>
<feature type="domain" description="Transcription elongation factor GreA/GreB C-terminal" evidence="1">
    <location>
        <begin position="57"/>
        <end position="132"/>
    </location>
</feature>
<comment type="caution">
    <text evidence="3">The sequence shown here is derived from an EMBL/GenBank/DDBJ whole genome shotgun (WGS) entry which is preliminary data.</text>
</comment>
<feature type="domain" description="Regulator of nucleoside diphosphate kinase N-terminal" evidence="2">
    <location>
        <begin position="8"/>
        <end position="51"/>
    </location>
</feature>
<dbReference type="EMBL" id="JXBL01000001">
    <property type="protein sequence ID" value="KIE41409.1"/>
    <property type="molecule type" value="Genomic_DNA"/>
</dbReference>
<dbReference type="PIRSF" id="PIRSF006092">
    <property type="entry name" value="GreA_GreB"/>
    <property type="match status" value="1"/>
</dbReference>
<dbReference type="FunFam" id="3.10.50.30:FF:000002">
    <property type="entry name" value="Regulator of nucleoside diphosphate kinase"/>
    <property type="match status" value="1"/>
</dbReference>
<evidence type="ECO:0000313" key="3">
    <source>
        <dbReference type="EMBL" id="KIE41409.1"/>
    </source>
</evidence>
<name>A0A0C1TKQ8_9BACT</name>
<dbReference type="GO" id="GO:0003746">
    <property type="term" value="F:translation elongation factor activity"/>
    <property type="evidence" value="ECO:0007669"/>
    <property type="project" value="UniProtKB-KW"/>
</dbReference>
<organism evidence="3 4">
    <name type="scientific">Geobacter soli</name>
    <dbReference type="NCBI Taxonomy" id="1510391"/>
    <lineage>
        <taxon>Bacteria</taxon>
        <taxon>Pseudomonadati</taxon>
        <taxon>Thermodesulfobacteriota</taxon>
        <taxon>Desulfuromonadia</taxon>
        <taxon>Geobacterales</taxon>
        <taxon>Geobacteraceae</taxon>
        <taxon>Geobacter</taxon>
    </lineage>
</organism>
<dbReference type="SUPFAM" id="SSF54534">
    <property type="entry name" value="FKBP-like"/>
    <property type="match status" value="1"/>
</dbReference>
<protein>
    <submittedName>
        <fullName evidence="3">GreA/GreB family elongation factor</fullName>
    </submittedName>
</protein>
<dbReference type="Gene3D" id="3.10.50.30">
    <property type="entry name" value="Transcription elongation factor, GreA/GreB, C-terminal domain"/>
    <property type="match status" value="1"/>
</dbReference>
<dbReference type="InterPro" id="IPR001437">
    <property type="entry name" value="Tscrpt_elong_fac_GreA/B_C"/>
</dbReference>
<proteinExistence type="predicted"/>
<dbReference type="RefSeq" id="WP_039643133.1">
    <property type="nucleotide sequence ID" value="NZ_JXBL01000001.1"/>
</dbReference>
<dbReference type="AlphaFoldDB" id="A0A0C1TKQ8"/>
<evidence type="ECO:0000259" key="1">
    <source>
        <dbReference type="Pfam" id="PF01272"/>
    </source>
</evidence>
<dbReference type="GO" id="GO:0032784">
    <property type="term" value="P:regulation of DNA-templated transcription elongation"/>
    <property type="evidence" value="ECO:0007669"/>
    <property type="project" value="InterPro"/>
</dbReference>
<dbReference type="InterPro" id="IPR036953">
    <property type="entry name" value="GreA/GreB_C_sf"/>
</dbReference>
<keyword evidence="4" id="KW-1185">Reference proteome</keyword>
<dbReference type="PANTHER" id="PTHR30437">
    <property type="entry name" value="TRANSCRIPTION ELONGATION FACTOR GREA"/>
    <property type="match status" value="1"/>
</dbReference>
<dbReference type="Pfam" id="PF01272">
    <property type="entry name" value="GreA_GreB"/>
    <property type="match status" value="1"/>
</dbReference>
<reference evidence="3 4" key="1">
    <citation type="submission" date="2015-01" db="EMBL/GenBank/DDBJ databases">
        <title>Genome sequence of the anaerobic bacterium Geobacter soli GSS01, a dissimilatory Fe(III) reducer from soil.</title>
        <authorList>
            <person name="Yang G."/>
            <person name="Zhou S."/>
        </authorList>
    </citation>
    <scope>NUCLEOTIDE SEQUENCE [LARGE SCALE GENOMIC DNA]</scope>
    <source>
        <strain evidence="3 4">GSS01</strain>
    </source>
</reference>
<dbReference type="InterPro" id="IPR029462">
    <property type="entry name" value="Rnk_N"/>
</dbReference>
<evidence type="ECO:0000313" key="4">
    <source>
        <dbReference type="Proteomes" id="UP000031433"/>
    </source>
</evidence>
<accession>A0A0C1TKQ8</accession>
<dbReference type="NCBIfam" id="NF004396">
    <property type="entry name" value="PRK05753.1"/>
    <property type="match status" value="1"/>
</dbReference>
<dbReference type="Proteomes" id="UP000031433">
    <property type="component" value="Unassembled WGS sequence"/>
</dbReference>
<dbReference type="PANTHER" id="PTHR30437:SF5">
    <property type="entry name" value="REGULATOR OF NUCLEOSIDE DIPHOSPHATE KINASE"/>
    <property type="match status" value="1"/>
</dbReference>
<dbReference type="GO" id="GO:0006354">
    <property type="term" value="P:DNA-templated transcription elongation"/>
    <property type="evidence" value="ECO:0007669"/>
    <property type="project" value="TreeGrafter"/>
</dbReference>
<dbReference type="Gene3D" id="1.10.286.20">
    <property type="match status" value="1"/>
</dbReference>
<keyword evidence="3" id="KW-0648">Protein biosynthesis</keyword>
<keyword evidence="3" id="KW-0251">Elongation factor</keyword>
<dbReference type="Pfam" id="PF14760">
    <property type="entry name" value="Rnk_N"/>
    <property type="match status" value="1"/>
</dbReference>
<dbReference type="GO" id="GO:0003677">
    <property type="term" value="F:DNA binding"/>
    <property type="evidence" value="ECO:0007669"/>
    <property type="project" value="InterPro"/>
</dbReference>